<gene>
    <name evidence="2" type="ORF">LX83_000513</name>
</gene>
<organism evidence="2 3">
    <name type="scientific">Goodfellowiella coeruleoviolacea</name>
    <dbReference type="NCBI Taxonomy" id="334858"/>
    <lineage>
        <taxon>Bacteria</taxon>
        <taxon>Bacillati</taxon>
        <taxon>Actinomycetota</taxon>
        <taxon>Actinomycetes</taxon>
        <taxon>Pseudonocardiales</taxon>
        <taxon>Pseudonocardiaceae</taxon>
        <taxon>Goodfellowiella</taxon>
    </lineage>
</organism>
<evidence type="ECO:0000313" key="3">
    <source>
        <dbReference type="Proteomes" id="UP001206128"/>
    </source>
</evidence>
<keyword evidence="1" id="KW-0732">Signal</keyword>
<accession>A0AAE3KIV6</accession>
<dbReference type="EMBL" id="JAMTCK010000001">
    <property type="protein sequence ID" value="MCP2163673.1"/>
    <property type="molecule type" value="Genomic_DNA"/>
</dbReference>
<proteinExistence type="predicted"/>
<feature type="signal peptide" evidence="1">
    <location>
        <begin position="1"/>
        <end position="30"/>
    </location>
</feature>
<dbReference type="Proteomes" id="UP001206128">
    <property type="component" value="Unassembled WGS sequence"/>
</dbReference>
<evidence type="ECO:0000256" key="1">
    <source>
        <dbReference type="SAM" id="SignalP"/>
    </source>
</evidence>
<protein>
    <recommendedName>
        <fullName evidence="4">SH3 domain-containing protein</fullName>
    </recommendedName>
</protein>
<keyword evidence="3" id="KW-1185">Reference proteome</keyword>
<dbReference type="InterPro" id="IPR006311">
    <property type="entry name" value="TAT_signal"/>
</dbReference>
<evidence type="ECO:0008006" key="4">
    <source>
        <dbReference type="Google" id="ProtNLM"/>
    </source>
</evidence>
<reference evidence="2" key="1">
    <citation type="submission" date="2022-06" db="EMBL/GenBank/DDBJ databases">
        <title>Genomic Encyclopedia of Archaeal and Bacterial Type Strains, Phase II (KMG-II): from individual species to whole genera.</title>
        <authorList>
            <person name="Goeker M."/>
        </authorList>
    </citation>
    <scope>NUCLEOTIDE SEQUENCE</scope>
    <source>
        <strain evidence="2">DSM 43935</strain>
    </source>
</reference>
<dbReference type="AlphaFoldDB" id="A0AAE3KIV6"/>
<dbReference type="PROSITE" id="PS51318">
    <property type="entry name" value="TAT"/>
    <property type="match status" value="1"/>
</dbReference>
<evidence type="ECO:0000313" key="2">
    <source>
        <dbReference type="EMBL" id="MCP2163673.1"/>
    </source>
</evidence>
<name>A0AAE3KIV6_9PSEU</name>
<comment type="caution">
    <text evidence="2">The sequence shown here is derived from an EMBL/GenBank/DDBJ whole genome shotgun (WGS) entry which is preliminary data.</text>
</comment>
<feature type="chain" id="PRO_5042035022" description="SH3 domain-containing protein" evidence="1">
    <location>
        <begin position="31"/>
        <end position="124"/>
    </location>
</feature>
<sequence>MSRVKKRSVLAAIGTAVLSLAFSVSPSASASTSTSMSEAPGVASSTYPCSIVAKSPNINVRKEPTTKSQVVSVMRYGDVWAAYCDLVPGENIAVCGSAAHNLWVRVPIGFVHKECVYWVQVPTP</sequence>